<proteinExistence type="predicted"/>
<gene>
    <name evidence="1" type="ORF">MMSR116_03020</name>
</gene>
<organism evidence="1 2">
    <name type="scientific">Methylobacterium mesophilicum SR1.6/6</name>
    <dbReference type="NCBI Taxonomy" id="908290"/>
    <lineage>
        <taxon>Bacteria</taxon>
        <taxon>Pseudomonadati</taxon>
        <taxon>Pseudomonadota</taxon>
        <taxon>Alphaproteobacteria</taxon>
        <taxon>Hyphomicrobiales</taxon>
        <taxon>Methylobacteriaceae</taxon>
        <taxon>Methylobacterium</taxon>
    </lineage>
</organism>
<reference evidence="1 2" key="1">
    <citation type="journal article" date="2012" name="Genet. Mol. Biol.">
        <title>Analysis of 16S rRNA and mxaF genes revealing insights into Methylobacterium niche-specific plant association.</title>
        <authorList>
            <person name="Dourado M.N."/>
            <person name="Andreote F.D."/>
            <person name="Dini-Andreote F."/>
            <person name="Conti R."/>
            <person name="Araujo J.M."/>
            <person name="Araujo W.L."/>
        </authorList>
    </citation>
    <scope>NUCLEOTIDE SEQUENCE [LARGE SCALE GENOMIC DNA]</scope>
    <source>
        <strain evidence="1 2">SR1.6/6</strain>
    </source>
</reference>
<sequence length="338" mass="37226">MVAPRPIPDRDWRGFARTLLLSVIGLFAGYLALAVPVDPYDTGRSELLSRGAVRPQGPRTASAVRGRDPAYSGALIGNSHIQLIEPAALSRLTGIPFVQLSVPATGPTEQFALLGWYLQHHARPDAIVLSADAFWCADDPSFPSEHGFPYWLIGDWPAYLRGLIRFSAAQETINRLGWLLRPHRKTAAADGWWDYERNYLSQGFGVDPAKKAALEKPVGPEAEPHHGGPFPIADRLRAELARIPGRTPVVVVFPPVYARAEPPPHSRRAEAEASCRAQIRSVLATHSLSAVVDWRDGRPEAADPDQFFDQTHYRLPLARALTTEIGAAIVRLRARLTE</sequence>
<dbReference type="KEGG" id="mmes:MMSR116_03020"/>
<name>A0A6B9FBJ4_9HYPH</name>
<dbReference type="EMBL" id="CP043538">
    <property type="protein sequence ID" value="QGY00981.1"/>
    <property type="molecule type" value="Genomic_DNA"/>
</dbReference>
<accession>A0A6B9FBJ4</accession>
<reference evidence="1 2" key="2">
    <citation type="journal article" date="2013" name="Genome Announc.">
        <title>Draft Genome Sequence of Methylobacterium mesophilicum Strain SR1.6/6, Isolated from Citrus sinensis.</title>
        <authorList>
            <person name="Marinho Almeida D."/>
            <person name="Dini-Andreote F."/>
            <person name="Camargo Neves A.A."/>
            <person name="Juca Ramos R.T."/>
            <person name="Andreote F.D."/>
            <person name="Carneiro A.R."/>
            <person name="Oliveira de Souza Lima A."/>
            <person name="Caracciolo Gomes de Sa P.H."/>
            <person name="Ribeiro Barbosa M.S."/>
            <person name="Araujo W.L."/>
            <person name="Silva A."/>
        </authorList>
    </citation>
    <scope>NUCLEOTIDE SEQUENCE [LARGE SCALE GENOMIC DNA]</scope>
    <source>
        <strain evidence="1 2">SR1.6/6</strain>
    </source>
</reference>
<dbReference type="AlphaFoldDB" id="A0A6B9FBJ4"/>
<evidence type="ECO:0000313" key="1">
    <source>
        <dbReference type="EMBL" id="QGY00981.1"/>
    </source>
</evidence>
<dbReference type="OrthoDB" id="8163591at2"/>
<protein>
    <submittedName>
        <fullName evidence="1">Uncharacterized protein</fullName>
    </submittedName>
</protein>
<evidence type="ECO:0000313" key="2">
    <source>
        <dbReference type="Proteomes" id="UP000012488"/>
    </source>
</evidence>
<dbReference type="Proteomes" id="UP000012488">
    <property type="component" value="Chromosome"/>
</dbReference>
<dbReference type="RefSeq" id="WP_010683818.1">
    <property type="nucleotide sequence ID" value="NZ_CP043538.1"/>
</dbReference>